<feature type="compositionally biased region" description="Acidic residues" evidence="1">
    <location>
        <begin position="161"/>
        <end position="173"/>
    </location>
</feature>
<evidence type="ECO:0008006" key="5">
    <source>
        <dbReference type="Google" id="ProtNLM"/>
    </source>
</evidence>
<proteinExistence type="predicted"/>
<keyword evidence="4" id="KW-1185">Reference proteome</keyword>
<gene>
    <name evidence="3" type="ORF">KACC15558_26200</name>
</gene>
<name>A0ABP9U343_9MICO</name>
<organism evidence="3 4">
    <name type="scientific">Brevibacterium ammoniilyticum</name>
    <dbReference type="NCBI Taxonomy" id="1046555"/>
    <lineage>
        <taxon>Bacteria</taxon>
        <taxon>Bacillati</taxon>
        <taxon>Actinomycetota</taxon>
        <taxon>Actinomycetes</taxon>
        <taxon>Micrococcales</taxon>
        <taxon>Brevibacteriaceae</taxon>
        <taxon>Brevibacterium</taxon>
    </lineage>
</organism>
<feature type="region of interest" description="Disordered" evidence="1">
    <location>
        <begin position="236"/>
        <end position="259"/>
    </location>
</feature>
<dbReference type="Proteomes" id="UP001498935">
    <property type="component" value="Unassembled WGS sequence"/>
</dbReference>
<dbReference type="Pfam" id="PF10935">
    <property type="entry name" value="DUF2637"/>
    <property type="match status" value="1"/>
</dbReference>
<feature type="transmembrane region" description="Helical" evidence="2">
    <location>
        <begin position="112"/>
        <end position="131"/>
    </location>
</feature>
<evidence type="ECO:0000256" key="2">
    <source>
        <dbReference type="SAM" id="Phobius"/>
    </source>
</evidence>
<feature type="compositionally biased region" description="Basic and acidic residues" evidence="1">
    <location>
        <begin position="247"/>
        <end position="259"/>
    </location>
</feature>
<feature type="compositionally biased region" description="Low complexity" evidence="1">
    <location>
        <begin position="186"/>
        <end position="215"/>
    </location>
</feature>
<keyword evidence="2" id="KW-0472">Membrane</keyword>
<feature type="transmembrane region" description="Helical" evidence="2">
    <location>
        <begin position="84"/>
        <end position="106"/>
    </location>
</feature>
<feature type="compositionally biased region" description="Pro residues" evidence="1">
    <location>
        <begin position="144"/>
        <end position="154"/>
    </location>
</feature>
<dbReference type="EMBL" id="BAABNP010000011">
    <property type="protein sequence ID" value="GAA5341579.1"/>
    <property type="molecule type" value="Genomic_DNA"/>
</dbReference>
<evidence type="ECO:0000313" key="4">
    <source>
        <dbReference type="Proteomes" id="UP001498935"/>
    </source>
</evidence>
<sequence>MTPDRGMRGRVSWPVVVAVAGTLGLAGAAFVLSFTALRDLAALAGIPAAQSWLWPLVVDGVILEATISVVALRNATARARRFAWLLLVSGAGISVAANITHAVVIVLGDERIPALIAAFVASVPPLTLVAMTHLTVELIRNTGPTPPDPPPLPVPGAEAIAEPDEPEDAEESVAPEMRLETQSHPSAIEASESSAAGEAGRSRQQQRALAVALAADPSQELSFRQIAERVGVHPTTVGRWVSPPIGHPDHGRNDDEPDT</sequence>
<reference evidence="3 4" key="1">
    <citation type="submission" date="2024-02" db="EMBL/GenBank/DDBJ databases">
        <title>Characterization of antibiotic resistant novel bacterial strains and their environmental applications.</title>
        <authorList>
            <person name="Manzoor S."/>
            <person name="Abbas S."/>
            <person name="Arshad M."/>
            <person name="Li W.J."/>
            <person name="Ahmed I."/>
        </authorList>
    </citation>
    <scope>NUCLEOTIDE SEQUENCE [LARGE SCALE GENOMIC DNA]</scope>
    <source>
        <strain evidence="3 4">KACC 15558</strain>
    </source>
</reference>
<accession>A0ABP9U343</accession>
<protein>
    <recommendedName>
        <fullName evidence="5">DUF2637 domain-containing protein</fullName>
    </recommendedName>
</protein>
<comment type="caution">
    <text evidence="3">The sequence shown here is derived from an EMBL/GenBank/DDBJ whole genome shotgun (WGS) entry which is preliminary data.</text>
</comment>
<keyword evidence="2" id="KW-0812">Transmembrane</keyword>
<evidence type="ECO:0000256" key="1">
    <source>
        <dbReference type="SAM" id="MobiDB-lite"/>
    </source>
</evidence>
<keyword evidence="2" id="KW-1133">Transmembrane helix</keyword>
<feature type="transmembrane region" description="Helical" evidence="2">
    <location>
        <begin position="12"/>
        <end position="32"/>
    </location>
</feature>
<dbReference type="InterPro" id="IPR021235">
    <property type="entry name" value="DUF2637"/>
</dbReference>
<feature type="region of interest" description="Disordered" evidence="1">
    <location>
        <begin position="140"/>
        <end position="219"/>
    </location>
</feature>
<dbReference type="RefSeq" id="WP_201671112.1">
    <property type="nucleotide sequence ID" value="NZ_BAABBK010000011.1"/>
</dbReference>
<evidence type="ECO:0000313" key="3">
    <source>
        <dbReference type="EMBL" id="GAA5341579.1"/>
    </source>
</evidence>
<dbReference type="Pfam" id="PF13384">
    <property type="entry name" value="HTH_23"/>
    <property type="match status" value="1"/>
</dbReference>
<feature type="transmembrane region" description="Helical" evidence="2">
    <location>
        <begin position="52"/>
        <end position="72"/>
    </location>
</feature>